<proteinExistence type="predicted"/>
<keyword evidence="4" id="KW-0808">Transferase</keyword>
<dbReference type="InterPro" id="IPR003594">
    <property type="entry name" value="HATPase_dom"/>
</dbReference>
<name>A0A940WUU6_9BACI</name>
<protein>
    <submittedName>
        <fullName evidence="15">Sensor histidine kinase</fullName>
    </submittedName>
</protein>
<evidence type="ECO:0000259" key="13">
    <source>
        <dbReference type="Pfam" id="PF02518"/>
    </source>
</evidence>
<evidence type="ECO:0000256" key="5">
    <source>
        <dbReference type="ARBA" id="ARBA00022692"/>
    </source>
</evidence>
<dbReference type="GO" id="GO:0000155">
    <property type="term" value="F:phosphorelay sensor kinase activity"/>
    <property type="evidence" value="ECO:0007669"/>
    <property type="project" value="InterPro"/>
</dbReference>
<evidence type="ECO:0000256" key="10">
    <source>
        <dbReference type="ARBA" id="ARBA00023012"/>
    </source>
</evidence>
<dbReference type="Proteomes" id="UP000678228">
    <property type="component" value="Unassembled WGS sequence"/>
</dbReference>
<dbReference type="InterPro" id="IPR010559">
    <property type="entry name" value="Sig_transdc_His_kin_internal"/>
</dbReference>
<keyword evidence="3" id="KW-0597">Phosphoprotein</keyword>
<keyword evidence="16" id="KW-1185">Reference proteome</keyword>
<dbReference type="SUPFAM" id="SSF55874">
    <property type="entry name" value="ATPase domain of HSP90 chaperone/DNA topoisomerase II/histidine kinase"/>
    <property type="match status" value="1"/>
</dbReference>
<feature type="domain" description="Signal transduction histidine kinase internal region" evidence="14">
    <location>
        <begin position="374"/>
        <end position="453"/>
    </location>
</feature>
<comment type="subcellular location">
    <subcellularLocation>
        <location evidence="1">Cell membrane</location>
        <topology evidence="1">Multi-pass membrane protein</topology>
    </subcellularLocation>
</comment>
<evidence type="ECO:0000313" key="15">
    <source>
        <dbReference type="EMBL" id="MBP3952850.1"/>
    </source>
</evidence>
<keyword evidence="5 12" id="KW-0812">Transmembrane</keyword>
<evidence type="ECO:0000256" key="4">
    <source>
        <dbReference type="ARBA" id="ARBA00022679"/>
    </source>
</evidence>
<evidence type="ECO:0000256" key="1">
    <source>
        <dbReference type="ARBA" id="ARBA00004651"/>
    </source>
</evidence>
<comment type="caution">
    <text evidence="15">The sequence shown here is derived from an EMBL/GenBank/DDBJ whole genome shotgun (WGS) entry which is preliminary data.</text>
</comment>
<evidence type="ECO:0000256" key="7">
    <source>
        <dbReference type="ARBA" id="ARBA00022777"/>
    </source>
</evidence>
<evidence type="ECO:0000256" key="8">
    <source>
        <dbReference type="ARBA" id="ARBA00022840"/>
    </source>
</evidence>
<keyword evidence="2" id="KW-1003">Cell membrane</keyword>
<keyword evidence="9 12" id="KW-1133">Transmembrane helix</keyword>
<gene>
    <name evidence="15" type="ORF">J7W16_17140</name>
</gene>
<reference evidence="15" key="1">
    <citation type="submission" date="2021-03" db="EMBL/GenBank/DDBJ databases">
        <title>Bacillus suaedae sp. nov., isolated from Suaeda aralocaspica.</title>
        <authorList>
            <person name="Lei R.F.R."/>
        </authorList>
    </citation>
    <scope>NUCLEOTIDE SEQUENCE</scope>
    <source>
        <strain evidence="15">YZJH907-2</strain>
    </source>
</reference>
<dbReference type="InterPro" id="IPR036890">
    <property type="entry name" value="HATPase_C_sf"/>
</dbReference>
<dbReference type="GO" id="GO:0005886">
    <property type="term" value="C:plasma membrane"/>
    <property type="evidence" value="ECO:0007669"/>
    <property type="project" value="UniProtKB-SubCell"/>
</dbReference>
<dbReference type="Gene3D" id="6.10.340.10">
    <property type="match status" value="1"/>
</dbReference>
<evidence type="ECO:0000256" key="6">
    <source>
        <dbReference type="ARBA" id="ARBA00022741"/>
    </source>
</evidence>
<organism evidence="15 16">
    <name type="scientific">Halalkalibacter suaedae</name>
    <dbReference type="NCBI Taxonomy" id="2822140"/>
    <lineage>
        <taxon>Bacteria</taxon>
        <taxon>Bacillati</taxon>
        <taxon>Bacillota</taxon>
        <taxon>Bacilli</taxon>
        <taxon>Bacillales</taxon>
        <taxon>Bacillaceae</taxon>
        <taxon>Halalkalibacter</taxon>
    </lineage>
</organism>
<feature type="transmembrane region" description="Helical" evidence="12">
    <location>
        <begin position="289"/>
        <end position="308"/>
    </location>
</feature>
<evidence type="ECO:0000256" key="9">
    <source>
        <dbReference type="ARBA" id="ARBA00022989"/>
    </source>
</evidence>
<feature type="transmembrane region" description="Helical" evidence="12">
    <location>
        <begin position="12"/>
        <end position="35"/>
    </location>
</feature>
<dbReference type="Pfam" id="PF02518">
    <property type="entry name" value="HATPase_c"/>
    <property type="match status" value="1"/>
</dbReference>
<keyword evidence="11 12" id="KW-0472">Membrane</keyword>
<dbReference type="AlphaFoldDB" id="A0A940WUU6"/>
<evidence type="ECO:0000259" key="14">
    <source>
        <dbReference type="Pfam" id="PF06580"/>
    </source>
</evidence>
<evidence type="ECO:0000256" key="2">
    <source>
        <dbReference type="ARBA" id="ARBA00022475"/>
    </source>
</evidence>
<evidence type="ECO:0000256" key="11">
    <source>
        <dbReference type="ARBA" id="ARBA00023136"/>
    </source>
</evidence>
<feature type="domain" description="Histidine kinase/HSP90-like ATPase" evidence="13">
    <location>
        <begin position="471"/>
        <end position="566"/>
    </location>
</feature>
<dbReference type="PANTHER" id="PTHR34220">
    <property type="entry name" value="SENSOR HISTIDINE KINASE YPDA"/>
    <property type="match status" value="1"/>
</dbReference>
<dbReference type="Gene3D" id="3.30.565.10">
    <property type="entry name" value="Histidine kinase-like ATPase, C-terminal domain"/>
    <property type="match status" value="1"/>
</dbReference>
<dbReference type="EMBL" id="JAGKSQ010000008">
    <property type="protein sequence ID" value="MBP3952850.1"/>
    <property type="molecule type" value="Genomic_DNA"/>
</dbReference>
<evidence type="ECO:0000256" key="3">
    <source>
        <dbReference type="ARBA" id="ARBA00022553"/>
    </source>
</evidence>
<keyword evidence="6" id="KW-0547">Nucleotide-binding</keyword>
<keyword evidence="8" id="KW-0067">ATP-binding</keyword>
<dbReference type="InterPro" id="IPR050640">
    <property type="entry name" value="Bact_2-comp_sensor_kinase"/>
</dbReference>
<sequence length="574" mass="65971">MNLFKKYRIRYLLFGSFFFFIFVLLCIIILVSYQYSVRGIVNTSTNYQEDQLKLISEDLTGKLETFEGYSIVLSRQKIFRDVISGNRMFHGSSVNSLTQDFSNIVYSIPPIHSIEIFLASPPVDNIQYPVRYTELSTVYEEKWYQKIEEESSSWLGKRMVDTVAGNKPVISYGRKITTSRGELQSVIIINLDPLTLQGWLLGFSEQANLVLLDNNGQEISSTSSTEIDRHFYENLINARDSKPEDELTFQVRHEDDFVVATTIPSVDWTLMEITPYEEMISTSKRMAKALIIIGAIAVFLAFIGTLVLTRSFTKPILHLASVMKTYDINQPSPELPTGYKNEFGQLFKGFQDLTSRSKMLYQSLDDQNRRQREAEIKALQANINPHFLYNTLDQLNWIAIERGDNDMSKMFELLGKMLRIGLSKGESIITLKNELKYLEYYLQIQKIQLEERFDYRINLVGNENYLIPKLTLQPFVENAVIHGFQDGRKGIVDIQVDEESNHLVIKILDNGIGLQKKSPTSYHLETGGYGIRNVKERLDVYYGDEASVEVMNRENGGTIVKIRIPKVMEQEKGI</sequence>
<dbReference type="GO" id="GO:0005524">
    <property type="term" value="F:ATP binding"/>
    <property type="evidence" value="ECO:0007669"/>
    <property type="project" value="UniProtKB-KW"/>
</dbReference>
<keyword evidence="10" id="KW-0902">Two-component regulatory system</keyword>
<dbReference type="Pfam" id="PF06580">
    <property type="entry name" value="His_kinase"/>
    <property type="match status" value="1"/>
</dbReference>
<accession>A0A940WUU6</accession>
<dbReference type="PANTHER" id="PTHR34220:SF11">
    <property type="entry name" value="SENSOR PROTEIN KINASE HPTS"/>
    <property type="match status" value="1"/>
</dbReference>
<dbReference type="RefSeq" id="WP_210598704.1">
    <property type="nucleotide sequence ID" value="NZ_JAGKSQ010000008.1"/>
</dbReference>
<keyword evidence="7 15" id="KW-0418">Kinase</keyword>
<evidence type="ECO:0000313" key="16">
    <source>
        <dbReference type="Proteomes" id="UP000678228"/>
    </source>
</evidence>
<evidence type="ECO:0000256" key="12">
    <source>
        <dbReference type="SAM" id="Phobius"/>
    </source>
</evidence>